<evidence type="ECO:0000313" key="2">
    <source>
        <dbReference type="Proteomes" id="UP001223420"/>
    </source>
</evidence>
<name>A0AAJ1TQF4_9HYPH</name>
<sequence length="83" mass="8650">MSVVAAFARSSPGSPAEIRELDLVRLAVPVRSDAGQDVPAGAVGTVVGIWAGGSGFEVEFSEPFEALATVRSREISDHQPFHG</sequence>
<gene>
    <name evidence="1" type="ORF">QO001_004120</name>
</gene>
<evidence type="ECO:0000313" key="1">
    <source>
        <dbReference type="EMBL" id="MDQ0545182.1"/>
    </source>
</evidence>
<dbReference type="RefSeq" id="WP_122159362.1">
    <property type="nucleotide sequence ID" value="NZ_CP033231.1"/>
</dbReference>
<dbReference type="EMBL" id="JAUSWL010000007">
    <property type="protein sequence ID" value="MDQ0545182.1"/>
    <property type="molecule type" value="Genomic_DNA"/>
</dbReference>
<accession>A0AAJ1TQF4</accession>
<evidence type="ECO:0008006" key="3">
    <source>
        <dbReference type="Google" id="ProtNLM"/>
    </source>
</evidence>
<proteinExistence type="predicted"/>
<organism evidence="1 2">
    <name type="scientific">Methylobacterium brachiatum</name>
    <dbReference type="NCBI Taxonomy" id="269660"/>
    <lineage>
        <taxon>Bacteria</taxon>
        <taxon>Pseudomonadati</taxon>
        <taxon>Pseudomonadota</taxon>
        <taxon>Alphaproteobacteria</taxon>
        <taxon>Hyphomicrobiales</taxon>
        <taxon>Methylobacteriaceae</taxon>
        <taxon>Methylobacterium</taxon>
    </lineage>
</organism>
<reference evidence="1" key="1">
    <citation type="submission" date="2023-07" db="EMBL/GenBank/DDBJ databases">
        <title>Genomic Encyclopedia of Type Strains, Phase IV (KMG-IV): sequencing the most valuable type-strain genomes for metagenomic binning, comparative biology and taxonomic classification.</title>
        <authorList>
            <person name="Goeker M."/>
        </authorList>
    </citation>
    <scope>NUCLEOTIDE SEQUENCE</scope>
    <source>
        <strain evidence="1">DSM 19569</strain>
    </source>
</reference>
<dbReference type="AlphaFoldDB" id="A0AAJ1TQF4"/>
<dbReference type="Pfam" id="PF16277">
    <property type="entry name" value="DUF4926"/>
    <property type="match status" value="1"/>
</dbReference>
<dbReference type="Proteomes" id="UP001223420">
    <property type="component" value="Unassembled WGS sequence"/>
</dbReference>
<dbReference type="InterPro" id="IPR032568">
    <property type="entry name" value="DUF4926"/>
</dbReference>
<comment type="caution">
    <text evidence="1">The sequence shown here is derived from an EMBL/GenBank/DDBJ whole genome shotgun (WGS) entry which is preliminary data.</text>
</comment>
<protein>
    <recommendedName>
        <fullName evidence="3">DUF4926 domain-containing protein</fullName>
    </recommendedName>
</protein>